<dbReference type="EMBL" id="LUKE01000001">
    <property type="protein sequence ID" value="KYG65696.1"/>
    <property type="molecule type" value="Genomic_DNA"/>
</dbReference>
<evidence type="ECO:0000313" key="3">
    <source>
        <dbReference type="Proteomes" id="UP000075320"/>
    </source>
</evidence>
<proteinExistence type="predicted"/>
<sequence>MKYAKSVVFCVLLAVSAAMGFLIIKDSIDNQKRKTDYAEINNVKYGLFSINEWKRQLSDIINAEVKDFDPKENKAALKPLIEKQLLKLIDTVDQRMKKKNKETFKGRMKQAFINAFVDIEDIKAGVPQYAEEIFAIMQKPSTKKTLRNLVADKVENYFERTYEEQDLTPIETIMQKLGVTEMQAAKDILDQQIAATQKRIFHLSWVLIAICCLLFVVAGFSKAALTSAQYIVLALSLLILLVCGVTTPMIDLEAKISEMSFVLLDHPVKFLNQVLYFQTKSVVDVFWLMITDSDIQMQIVGILMVMFSIVFPVSKLIASMLYFYNIAGMQKNKVVHFFVHKSGKWSMTDVMIIAIFMAYIGFNGVIASQFGKMHSADNEIVFLTTNGTSLQAGFYLFMTYAVLALFFSSILEKKNTTSI</sequence>
<accession>A0A150WMU8</accession>
<keyword evidence="1" id="KW-0812">Transmembrane</keyword>
<keyword evidence="1" id="KW-0472">Membrane</keyword>
<comment type="caution">
    <text evidence="2">The sequence shown here is derived from an EMBL/GenBank/DDBJ whole genome shotgun (WGS) entry which is preliminary data.</text>
</comment>
<evidence type="ECO:0000313" key="2">
    <source>
        <dbReference type="EMBL" id="KYG65696.1"/>
    </source>
</evidence>
<evidence type="ECO:0000256" key="1">
    <source>
        <dbReference type="SAM" id="Phobius"/>
    </source>
</evidence>
<dbReference type="AlphaFoldDB" id="A0A150WMU8"/>
<name>A0A150WMU8_BDEBC</name>
<feature type="transmembrane region" description="Helical" evidence="1">
    <location>
        <begin position="302"/>
        <end position="324"/>
    </location>
</feature>
<dbReference type="InterPro" id="IPR007498">
    <property type="entry name" value="PqiA-like"/>
</dbReference>
<keyword evidence="3" id="KW-1185">Reference proteome</keyword>
<feature type="transmembrane region" description="Helical" evidence="1">
    <location>
        <begin position="350"/>
        <end position="370"/>
    </location>
</feature>
<reference evidence="2 3" key="1">
    <citation type="submission" date="2016-03" db="EMBL/GenBank/DDBJ databases">
        <authorList>
            <person name="Ploux O."/>
        </authorList>
    </citation>
    <scope>NUCLEOTIDE SEQUENCE [LARGE SCALE GENOMIC DNA]</scope>
    <source>
        <strain evidence="2 3">R0</strain>
    </source>
</reference>
<keyword evidence="1" id="KW-1133">Transmembrane helix</keyword>
<feature type="transmembrane region" description="Helical" evidence="1">
    <location>
        <begin position="6"/>
        <end position="24"/>
    </location>
</feature>
<dbReference type="OrthoDB" id="9800207at2"/>
<dbReference type="Proteomes" id="UP000075320">
    <property type="component" value="Unassembled WGS sequence"/>
</dbReference>
<feature type="transmembrane region" description="Helical" evidence="1">
    <location>
        <begin position="227"/>
        <end position="250"/>
    </location>
</feature>
<feature type="transmembrane region" description="Helical" evidence="1">
    <location>
        <begin position="390"/>
        <end position="411"/>
    </location>
</feature>
<evidence type="ECO:0008006" key="4">
    <source>
        <dbReference type="Google" id="ProtNLM"/>
    </source>
</evidence>
<dbReference type="Pfam" id="PF04403">
    <property type="entry name" value="PqiA"/>
    <property type="match status" value="1"/>
</dbReference>
<protein>
    <recommendedName>
        <fullName evidence="4">Paraquat-inducible protein A</fullName>
    </recommendedName>
</protein>
<gene>
    <name evidence="2" type="ORF">AZI86_01065</name>
</gene>
<organism evidence="2 3">
    <name type="scientific">Bdellovibrio bacteriovorus</name>
    <dbReference type="NCBI Taxonomy" id="959"/>
    <lineage>
        <taxon>Bacteria</taxon>
        <taxon>Pseudomonadati</taxon>
        <taxon>Bdellovibrionota</taxon>
        <taxon>Bdellovibrionia</taxon>
        <taxon>Bdellovibrionales</taxon>
        <taxon>Pseudobdellovibrionaceae</taxon>
        <taxon>Bdellovibrio</taxon>
    </lineage>
</organism>
<dbReference type="RefSeq" id="WP_061833240.1">
    <property type="nucleotide sequence ID" value="NZ_LUKE01000001.1"/>
</dbReference>
<feature type="transmembrane region" description="Helical" evidence="1">
    <location>
        <begin position="200"/>
        <end position="221"/>
    </location>
</feature>